<proteinExistence type="predicted"/>
<protein>
    <submittedName>
        <fullName evidence="1">Uncharacterized protein</fullName>
    </submittedName>
</protein>
<dbReference type="AlphaFoldDB" id="A0A0H5Q8J8"/>
<sequence>MPLHRAQVTFGMDSGLSADSSTNTWYFFLEDDSDRVEALAALATFYGSVGTLMSILIDNAAVTCDWYRMEDPSPRSPWAMNNILPFAAGASSGPTEVALVLSFEAAKESGSDQRRRRGRIYLGPLNAAATDRPNAGFVAVLRDAGAALLAASDLATGWSWVQYSPTNEAYNEIASGWVDNEWDTQRRRGRKATTRSTF</sequence>
<dbReference type="EMBL" id="LN854209">
    <property type="protein sequence ID" value="CRY97714.1"/>
    <property type="molecule type" value="Genomic_DNA"/>
</dbReference>
<reference evidence="1" key="1">
    <citation type="submission" date="2015-06" db="EMBL/GenBank/DDBJ databases">
        <authorList>
            <person name="Joergensen T."/>
        </authorList>
    </citation>
    <scope>NUCLEOTIDE SEQUENCE</scope>
    <source>
        <strain evidence="1">RGFK1706</strain>
    </source>
</reference>
<reference evidence="1" key="2">
    <citation type="submission" date="2015-07" db="EMBL/GenBank/DDBJ databases">
        <title>Plasmids, circular viruses and viroids from rat gut.</title>
        <authorList>
            <person name="Jorgensen T.J."/>
            <person name="Hansen M.A."/>
            <person name="Xu Z."/>
            <person name="Tabak M.A."/>
            <person name="Sorensen S.J."/>
            <person name="Hansen L.H."/>
        </authorList>
    </citation>
    <scope>NUCLEOTIDE SEQUENCE</scope>
    <source>
        <strain evidence="1">RGFK1706</strain>
    </source>
</reference>
<organism evidence="1">
    <name type="scientific">uncultured prokaryote</name>
    <dbReference type="NCBI Taxonomy" id="198431"/>
    <lineage>
        <taxon>unclassified sequences</taxon>
        <taxon>environmental samples</taxon>
    </lineage>
</organism>
<evidence type="ECO:0000313" key="1">
    <source>
        <dbReference type="EMBL" id="CRY97714.1"/>
    </source>
</evidence>
<name>A0A0H5Q8J8_9ZZZZ</name>
<accession>A0A0H5Q8J8</accession>